<dbReference type="RefSeq" id="WP_132848256.1">
    <property type="nucleotide sequence ID" value="NZ_SLYC01000013.1"/>
</dbReference>
<evidence type="ECO:0000313" key="3">
    <source>
        <dbReference type="Proteomes" id="UP000295504"/>
    </source>
</evidence>
<dbReference type="AlphaFoldDB" id="A0A4R2TK26"/>
<sequence length="122" mass="14043">MNKHIEVIYNILPLLFTIEEGLIHVKQQISELRYEEALGLLQDSMLGIASIEQSIAPMKEKVPMGNISLLTSELKNNIINVLVNYEKGRQEFIEGQIEVQVLLSFMSWKEEIEKILKPYILS</sequence>
<dbReference type="Proteomes" id="UP000295504">
    <property type="component" value="Unassembled WGS sequence"/>
</dbReference>
<name>A0A4R2TK26_9FIRM</name>
<comment type="caution">
    <text evidence="2">The sequence shown here is derived from an EMBL/GenBank/DDBJ whole genome shotgun (WGS) entry which is preliminary data.</text>
</comment>
<dbReference type="InterPro" id="IPR058355">
    <property type="entry name" value="DUF8042"/>
</dbReference>
<dbReference type="Pfam" id="PF26154">
    <property type="entry name" value="DUF8042"/>
    <property type="match status" value="1"/>
</dbReference>
<reference evidence="2 3" key="1">
    <citation type="submission" date="2019-03" db="EMBL/GenBank/DDBJ databases">
        <title>Genomic Encyclopedia of Type Strains, Phase IV (KMG-IV): sequencing the most valuable type-strain genomes for metagenomic binning, comparative biology and taxonomic classification.</title>
        <authorList>
            <person name="Goeker M."/>
        </authorList>
    </citation>
    <scope>NUCLEOTIDE SEQUENCE [LARGE SCALE GENOMIC DNA]</scope>
    <source>
        <strain evidence="2 3">DSM 100013</strain>
    </source>
</reference>
<gene>
    <name evidence="2" type="ORF">EDD79_10132</name>
</gene>
<dbReference type="EMBL" id="SLYC01000013">
    <property type="protein sequence ID" value="TCQ02722.1"/>
    <property type="molecule type" value="Genomic_DNA"/>
</dbReference>
<accession>A0A4R2TK26</accession>
<evidence type="ECO:0000259" key="1">
    <source>
        <dbReference type="Pfam" id="PF26154"/>
    </source>
</evidence>
<proteinExistence type="predicted"/>
<organism evidence="2 3">
    <name type="scientific">Serpentinicella alkaliphila</name>
    <dbReference type="NCBI Taxonomy" id="1734049"/>
    <lineage>
        <taxon>Bacteria</taxon>
        <taxon>Bacillati</taxon>
        <taxon>Bacillota</taxon>
        <taxon>Clostridia</taxon>
        <taxon>Peptostreptococcales</taxon>
        <taxon>Natronincolaceae</taxon>
        <taxon>Serpentinicella</taxon>
    </lineage>
</organism>
<dbReference type="OrthoDB" id="2874105at2"/>
<evidence type="ECO:0000313" key="2">
    <source>
        <dbReference type="EMBL" id="TCQ02722.1"/>
    </source>
</evidence>
<keyword evidence="3" id="KW-1185">Reference proteome</keyword>
<protein>
    <recommendedName>
        <fullName evidence="1">DUF8042 domain-containing protein</fullName>
    </recommendedName>
</protein>
<feature type="domain" description="DUF8042" evidence="1">
    <location>
        <begin position="1"/>
        <end position="118"/>
    </location>
</feature>